<keyword evidence="1" id="KW-0812">Transmembrane</keyword>
<dbReference type="Proteomes" id="UP000054988">
    <property type="component" value="Unassembled WGS sequence"/>
</dbReference>
<feature type="transmembrane region" description="Helical" evidence="1">
    <location>
        <begin position="61"/>
        <end position="85"/>
    </location>
</feature>
<name>A0A0W0G8R3_MONRR</name>
<dbReference type="EMBL" id="LATX01000814">
    <property type="protein sequence ID" value="KTB44962.1"/>
    <property type="molecule type" value="Genomic_DNA"/>
</dbReference>
<evidence type="ECO:0000313" key="3">
    <source>
        <dbReference type="Proteomes" id="UP000054988"/>
    </source>
</evidence>
<feature type="transmembrane region" description="Helical" evidence="1">
    <location>
        <begin position="91"/>
        <end position="112"/>
    </location>
</feature>
<dbReference type="eggNOG" id="ENOG502SNBK">
    <property type="taxonomic scope" value="Eukaryota"/>
</dbReference>
<protein>
    <submittedName>
        <fullName evidence="2">Uncharacterized protein</fullName>
    </submittedName>
</protein>
<accession>A0A0W0G8R3</accession>
<sequence>MDSNLDSGNLRLPVETVAIPHLVGSCISFGTMGMFVWDILINLSSEYHLLLRRKIGLLTLIYYWARIITLVLLIMTAVFFIAPLGRHCSTISTVILSLLPTFITAECILLFWRLRAIYLDQGRVVIVFLTCSFLVVSFSVLTPFAGRGFPASPTNSYCTASLNVPLAQALVIVPLVYTIFVFIAISYKLMPPKFDEQDPNQHTSRNFWAFWRTKDLPLLSKTLLQDGQMYILIFIITTLMSVMPMTVKSVPVIYKFIFVVPHIAIENAMNSYLFRSVRATMLLQNQLAVDATLYFASNLEDGGTQGSTTSTPEPV</sequence>
<keyword evidence="1" id="KW-0472">Membrane</keyword>
<comment type="caution">
    <text evidence="2">The sequence shown here is derived from an EMBL/GenBank/DDBJ whole genome shotgun (WGS) entry which is preliminary data.</text>
</comment>
<feature type="transmembrane region" description="Helical" evidence="1">
    <location>
        <begin position="229"/>
        <end position="247"/>
    </location>
</feature>
<feature type="transmembrane region" description="Helical" evidence="1">
    <location>
        <begin position="124"/>
        <end position="146"/>
    </location>
</feature>
<dbReference type="AlphaFoldDB" id="A0A0W0G8R3"/>
<organism evidence="2 3">
    <name type="scientific">Moniliophthora roreri</name>
    <name type="common">Frosty pod rot fungus</name>
    <name type="synonym">Monilia roreri</name>
    <dbReference type="NCBI Taxonomy" id="221103"/>
    <lineage>
        <taxon>Eukaryota</taxon>
        <taxon>Fungi</taxon>
        <taxon>Dikarya</taxon>
        <taxon>Basidiomycota</taxon>
        <taxon>Agaricomycotina</taxon>
        <taxon>Agaricomycetes</taxon>
        <taxon>Agaricomycetidae</taxon>
        <taxon>Agaricales</taxon>
        <taxon>Marasmiineae</taxon>
        <taxon>Marasmiaceae</taxon>
        <taxon>Moniliophthora</taxon>
    </lineage>
</organism>
<proteinExistence type="predicted"/>
<reference evidence="2 3" key="1">
    <citation type="submission" date="2015-12" db="EMBL/GenBank/DDBJ databases">
        <title>Draft genome sequence of Moniliophthora roreri, the causal agent of frosty pod rot of cacao.</title>
        <authorList>
            <person name="Aime M.C."/>
            <person name="Diaz-Valderrama J.R."/>
            <person name="Kijpornyongpan T."/>
            <person name="Phillips-Mora W."/>
        </authorList>
    </citation>
    <scope>NUCLEOTIDE SEQUENCE [LARGE SCALE GENOMIC DNA]</scope>
    <source>
        <strain evidence="2 3">MCA 2952</strain>
    </source>
</reference>
<feature type="transmembrane region" description="Helical" evidence="1">
    <location>
        <begin position="253"/>
        <end position="274"/>
    </location>
</feature>
<gene>
    <name evidence="2" type="ORF">WG66_2460</name>
</gene>
<evidence type="ECO:0000256" key="1">
    <source>
        <dbReference type="SAM" id="Phobius"/>
    </source>
</evidence>
<feature type="transmembrane region" description="Helical" evidence="1">
    <location>
        <begin position="20"/>
        <end position="40"/>
    </location>
</feature>
<feature type="transmembrane region" description="Helical" evidence="1">
    <location>
        <begin position="166"/>
        <end position="187"/>
    </location>
</feature>
<keyword evidence="1" id="KW-1133">Transmembrane helix</keyword>
<evidence type="ECO:0000313" key="2">
    <source>
        <dbReference type="EMBL" id="KTB44962.1"/>
    </source>
</evidence>